<dbReference type="Pfam" id="PF00440">
    <property type="entry name" value="TetR_N"/>
    <property type="match status" value="1"/>
</dbReference>
<keyword evidence="1" id="KW-0805">Transcription regulation</keyword>
<organism evidence="6 7">
    <name type="scientific">Pseudarthrobacter niigatensis</name>
    <dbReference type="NCBI Taxonomy" id="369935"/>
    <lineage>
        <taxon>Bacteria</taxon>
        <taxon>Bacillati</taxon>
        <taxon>Actinomycetota</taxon>
        <taxon>Actinomycetes</taxon>
        <taxon>Micrococcales</taxon>
        <taxon>Micrococcaceae</taxon>
        <taxon>Pseudarthrobacter</taxon>
    </lineage>
</organism>
<evidence type="ECO:0000256" key="1">
    <source>
        <dbReference type="ARBA" id="ARBA00023015"/>
    </source>
</evidence>
<dbReference type="InterPro" id="IPR009057">
    <property type="entry name" value="Homeodomain-like_sf"/>
</dbReference>
<accession>A0AAJ1SUE6</accession>
<dbReference type="Proteomes" id="UP001239267">
    <property type="component" value="Unassembled WGS sequence"/>
</dbReference>
<keyword evidence="3" id="KW-0804">Transcription</keyword>
<protein>
    <submittedName>
        <fullName evidence="6">AcrR family transcriptional regulator</fullName>
    </submittedName>
</protein>
<evidence type="ECO:0000313" key="6">
    <source>
        <dbReference type="EMBL" id="MDQ0145909.1"/>
    </source>
</evidence>
<feature type="DNA-binding region" description="H-T-H motif" evidence="4">
    <location>
        <begin position="40"/>
        <end position="59"/>
    </location>
</feature>
<feature type="domain" description="HTH tetR-type" evidence="5">
    <location>
        <begin position="19"/>
        <end position="77"/>
    </location>
</feature>
<keyword evidence="2 4" id="KW-0238">DNA-binding</keyword>
<dbReference type="SUPFAM" id="SSF46689">
    <property type="entry name" value="Homeodomain-like"/>
    <property type="match status" value="1"/>
</dbReference>
<evidence type="ECO:0000313" key="7">
    <source>
        <dbReference type="Proteomes" id="UP001239267"/>
    </source>
</evidence>
<dbReference type="AlphaFoldDB" id="A0AAJ1SUE6"/>
<proteinExistence type="predicted"/>
<evidence type="ECO:0000256" key="2">
    <source>
        <dbReference type="ARBA" id="ARBA00023125"/>
    </source>
</evidence>
<dbReference type="GO" id="GO:0003700">
    <property type="term" value="F:DNA-binding transcription factor activity"/>
    <property type="evidence" value="ECO:0007669"/>
    <property type="project" value="TreeGrafter"/>
</dbReference>
<evidence type="ECO:0000259" key="5">
    <source>
        <dbReference type="PROSITE" id="PS50977"/>
    </source>
</evidence>
<dbReference type="GO" id="GO:0000976">
    <property type="term" value="F:transcription cis-regulatory region binding"/>
    <property type="evidence" value="ECO:0007669"/>
    <property type="project" value="TreeGrafter"/>
</dbReference>
<evidence type="ECO:0000256" key="3">
    <source>
        <dbReference type="ARBA" id="ARBA00023163"/>
    </source>
</evidence>
<dbReference type="Gene3D" id="1.10.357.10">
    <property type="entry name" value="Tetracycline Repressor, domain 2"/>
    <property type="match status" value="1"/>
</dbReference>
<comment type="caution">
    <text evidence="6">The sequence shown here is derived from an EMBL/GenBank/DDBJ whole genome shotgun (WGS) entry which is preliminary data.</text>
</comment>
<dbReference type="PANTHER" id="PTHR30055">
    <property type="entry name" value="HTH-TYPE TRANSCRIPTIONAL REGULATOR RUTR"/>
    <property type="match status" value="1"/>
</dbReference>
<dbReference type="RefSeq" id="WP_307359110.1">
    <property type="nucleotide sequence ID" value="NZ_JAUSTB010000005.1"/>
</dbReference>
<gene>
    <name evidence="6" type="ORF">J2T23_001802</name>
</gene>
<reference evidence="6 7" key="1">
    <citation type="submission" date="2023-07" db="EMBL/GenBank/DDBJ databases">
        <title>Sorghum-associated microbial communities from plants grown in Nebraska, USA.</title>
        <authorList>
            <person name="Schachtman D."/>
        </authorList>
    </citation>
    <scope>NUCLEOTIDE SEQUENCE [LARGE SCALE GENOMIC DNA]</scope>
    <source>
        <strain evidence="6 7">DS1001</strain>
    </source>
</reference>
<dbReference type="PANTHER" id="PTHR30055:SF234">
    <property type="entry name" value="HTH-TYPE TRANSCRIPTIONAL REGULATOR BETI"/>
    <property type="match status" value="1"/>
</dbReference>
<dbReference type="InterPro" id="IPR001647">
    <property type="entry name" value="HTH_TetR"/>
</dbReference>
<dbReference type="EMBL" id="JAUSTB010000005">
    <property type="protein sequence ID" value="MDQ0145909.1"/>
    <property type="molecule type" value="Genomic_DNA"/>
</dbReference>
<keyword evidence="7" id="KW-1185">Reference proteome</keyword>
<name>A0AAJ1SUE6_9MICC</name>
<evidence type="ECO:0000256" key="4">
    <source>
        <dbReference type="PROSITE-ProRule" id="PRU00335"/>
    </source>
</evidence>
<sequence length="201" mass="21950">MAPRSNEKYLDTGRVRQKARTREQLVAVLRDLLKDGQDPSVADVAAIAGISRTTAYRYFPDKEALLHAALPETGLGSLLGEDPPSDIHARLERTLDAHFEFIRAWEPQLRASLRLSLTPGAARPTLRGGRAVGWYRDALAPLESNGAGVDTAALAVRLRAVAGIEPYVWLRDVAGLRPDQAFSAMRANALDILGAEMSRQQ</sequence>
<dbReference type="InterPro" id="IPR050109">
    <property type="entry name" value="HTH-type_TetR-like_transc_reg"/>
</dbReference>
<dbReference type="PROSITE" id="PS50977">
    <property type="entry name" value="HTH_TETR_2"/>
    <property type="match status" value="1"/>
</dbReference>